<protein>
    <submittedName>
        <fullName evidence="1">Uncharacterized protein</fullName>
    </submittedName>
</protein>
<gene>
    <name evidence="1" type="ORF">QYT958_LOCUS47648</name>
</gene>
<accession>A0A822G969</accession>
<proteinExistence type="predicted"/>
<reference evidence="1" key="1">
    <citation type="submission" date="2021-02" db="EMBL/GenBank/DDBJ databases">
        <authorList>
            <person name="Nowell W R."/>
        </authorList>
    </citation>
    <scope>NUCLEOTIDE SEQUENCE</scope>
</reference>
<comment type="caution">
    <text evidence="1">The sequence shown here is derived from an EMBL/GenBank/DDBJ whole genome shotgun (WGS) entry which is preliminary data.</text>
</comment>
<feature type="non-terminal residue" evidence="1">
    <location>
        <position position="67"/>
    </location>
</feature>
<dbReference type="EMBL" id="CAJOBR010090876">
    <property type="protein sequence ID" value="CAF5140566.1"/>
    <property type="molecule type" value="Genomic_DNA"/>
</dbReference>
<evidence type="ECO:0000313" key="2">
    <source>
        <dbReference type="Proteomes" id="UP000663848"/>
    </source>
</evidence>
<dbReference type="Proteomes" id="UP000663848">
    <property type="component" value="Unassembled WGS sequence"/>
</dbReference>
<dbReference type="AlphaFoldDB" id="A0A822G969"/>
<name>A0A822G969_9BILA</name>
<evidence type="ECO:0000313" key="1">
    <source>
        <dbReference type="EMBL" id="CAF5140566.1"/>
    </source>
</evidence>
<sequence length="67" mass="7295">MGLPRRVVPSRTQCNIEPRFEIKDFIVNGKSLVSSIPNISSADNASNILDAPIIPERHAENTAAIIP</sequence>
<organism evidence="1 2">
    <name type="scientific">Rotaria socialis</name>
    <dbReference type="NCBI Taxonomy" id="392032"/>
    <lineage>
        <taxon>Eukaryota</taxon>
        <taxon>Metazoa</taxon>
        <taxon>Spiralia</taxon>
        <taxon>Gnathifera</taxon>
        <taxon>Rotifera</taxon>
        <taxon>Eurotatoria</taxon>
        <taxon>Bdelloidea</taxon>
        <taxon>Philodinida</taxon>
        <taxon>Philodinidae</taxon>
        <taxon>Rotaria</taxon>
    </lineage>
</organism>